<dbReference type="NCBIfam" id="TIGR01216">
    <property type="entry name" value="ATP_synt_epsi"/>
    <property type="match status" value="1"/>
</dbReference>
<evidence type="ECO:0000256" key="2">
    <source>
        <dbReference type="ARBA" id="ARBA00005712"/>
    </source>
</evidence>
<dbReference type="Proteomes" id="UP000178892">
    <property type="component" value="Unassembled WGS sequence"/>
</dbReference>
<dbReference type="HAMAP" id="MF_00530">
    <property type="entry name" value="ATP_synth_epsil_bac"/>
    <property type="match status" value="1"/>
</dbReference>
<proteinExistence type="inferred from homology"/>
<evidence type="ECO:0000256" key="9">
    <source>
        <dbReference type="RuleBase" id="RU003656"/>
    </source>
</evidence>
<evidence type="ECO:0000313" key="13">
    <source>
        <dbReference type="Proteomes" id="UP000178892"/>
    </source>
</evidence>
<accession>A0A1F5NTT7</accession>
<evidence type="ECO:0000256" key="3">
    <source>
        <dbReference type="ARBA" id="ARBA00022448"/>
    </source>
</evidence>
<dbReference type="PANTHER" id="PTHR13822:SF10">
    <property type="entry name" value="ATP SYNTHASE EPSILON CHAIN, CHLOROPLASTIC"/>
    <property type="match status" value="1"/>
</dbReference>
<evidence type="ECO:0000256" key="6">
    <source>
        <dbReference type="ARBA" id="ARBA00023196"/>
    </source>
</evidence>
<dbReference type="AlphaFoldDB" id="A0A1F5NTT7"/>
<keyword evidence="5 8" id="KW-0472">Membrane</keyword>
<keyword evidence="6 8" id="KW-0139">CF(1)</keyword>
<evidence type="ECO:0000256" key="5">
    <source>
        <dbReference type="ARBA" id="ARBA00023136"/>
    </source>
</evidence>
<evidence type="ECO:0000256" key="1">
    <source>
        <dbReference type="ARBA" id="ARBA00004202"/>
    </source>
</evidence>
<dbReference type="InterPro" id="IPR020546">
    <property type="entry name" value="ATP_synth_F1_dsu/esu_N"/>
</dbReference>
<reference evidence="12 13" key="1">
    <citation type="journal article" date="2016" name="Nat. Commun.">
        <title>Thousands of microbial genomes shed light on interconnected biogeochemical processes in an aquifer system.</title>
        <authorList>
            <person name="Anantharaman K."/>
            <person name="Brown C.T."/>
            <person name="Hug L.A."/>
            <person name="Sharon I."/>
            <person name="Castelle C.J."/>
            <person name="Probst A.J."/>
            <person name="Thomas B.C."/>
            <person name="Singh A."/>
            <person name="Wilkins M.J."/>
            <person name="Karaoz U."/>
            <person name="Brodie E.L."/>
            <person name="Williams K.H."/>
            <person name="Hubbard S.S."/>
            <person name="Banfield J.F."/>
        </authorList>
    </citation>
    <scope>NUCLEOTIDE SEQUENCE [LARGE SCALE GENOMIC DNA]</scope>
</reference>
<evidence type="ECO:0000256" key="4">
    <source>
        <dbReference type="ARBA" id="ARBA00023065"/>
    </source>
</evidence>
<dbReference type="InterPro" id="IPR020547">
    <property type="entry name" value="ATP_synth_F1_esu_C"/>
</dbReference>
<evidence type="ECO:0000259" key="10">
    <source>
        <dbReference type="Pfam" id="PF00401"/>
    </source>
</evidence>
<comment type="function">
    <text evidence="8">Produces ATP from ADP in the presence of a proton gradient across the membrane.</text>
</comment>
<comment type="subunit">
    <text evidence="8 9">F-type ATPases have 2 components, CF(1) - the catalytic core - and CF(0) - the membrane proton channel. CF(1) has five subunits: alpha(3), beta(3), gamma(1), delta(1), epsilon(1). CF(0) has three main subunits: a, b and c.</text>
</comment>
<dbReference type="Gene3D" id="1.20.5.440">
    <property type="entry name" value="ATP synthase delta/epsilon subunit, C-terminal domain"/>
    <property type="match status" value="1"/>
</dbReference>
<dbReference type="GO" id="GO:0005886">
    <property type="term" value="C:plasma membrane"/>
    <property type="evidence" value="ECO:0007669"/>
    <property type="project" value="UniProtKB-SubCell"/>
</dbReference>
<evidence type="ECO:0000259" key="11">
    <source>
        <dbReference type="Pfam" id="PF02823"/>
    </source>
</evidence>
<evidence type="ECO:0000313" key="12">
    <source>
        <dbReference type="EMBL" id="OGE81085.1"/>
    </source>
</evidence>
<dbReference type="GO" id="GO:0005524">
    <property type="term" value="F:ATP binding"/>
    <property type="evidence" value="ECO:0007669"/>
    <property type="project" value="UniProtKB-UniRule"/>
</dbReference>
<sequence>MIHLKIVTPERVLLDEQVESVTLPTDMGEITVLPNHIPLISNLKAGELMYKKAGVENFLASSSGVIEVKGRNEIVVLAQTAEFGHEIDVNRAEQARERARKLMAESQTDEKIFTEATAGLERHLARLKVARKHRTHTHRNLESGALKE</sequence>
<gene>
    <name evidence="8" type="primary">atpC</name>
    <name evidence="12" type="ORF">A2720_00895</name>
</gene>
<evidence type="ECO:0000256" key="7">
    <source>
        <dbReference type="ARBA" id="ARBA00023310"/>
    </source>
</evidence>
<keyword evidence="3 8" id="KW-0813">Transport</keyword>
<comment type="subcellular location">
    <subcellularLocation>
        <location evidence="1 8">Cell membrane</location>
        <topology evidence="1 8">Peripheral membrane protein</topology>
    </subcellularLocation>
</comment>
<name>A0A1F5NTT7_9BACT</name>
<dbReference type="EMBL" id="MFEL01000010">
    <property type="protein sequence ID" value="OGE81085.1"/>
    <property type="molecule type" value="Genomic_DNA"/>
</dbReference>
<dbReference type="PANTHER" id="PTHR13822">
    <property type="entry name" value="ATP SYNTHASE DELTA/EPSILON CHAIN"/>
    <property type="match status" value="1"/>
</dbReference>
<protein>
    <recommendedName>
        <fullName evidence="8">ATP synthase epsilon chain</fullName>
    </recommendedName>
    <alternativeName>
        <fullName evidence="8">ATP synthase F1 sector epsilon subunit</fullName>
    </alternativeName>
    <alternativeName>
        <fullName evidence="8">F-ATPase epsilon subunit</fullName>
    </alternativeName>
</protein>
<dbReference type="Pfam" id="PF02823">
    <property type="entry name" value="ATP-synt_DE_N"/>
    <property type="match status" value="1"/>
</dbReference>
<dbReference type="InterPro" id="IPR036771">
    <property type="entry name" value="ATPsynth_dsu/esu_N"/>
</dbReference>
<keyword evidence="7 8" id="KW-0066">ATP synthesis</keyword>
<keyword evidence="8" id="KW-1003">Cell membrane</keyword>
<dbReference type="GO" id="GO:0045259">
    <property type="term" value="C:proton-transporting ATP synthase complex"/>
    <property type="evidence" value="ECO:0007669"/>
    <property type="project" value="UniProtKB-KW"/>
</dbReference>
<evidence type="ECO:0000256" key="8">
    <source>
        <dbReference type="HAMAP-Rule" id="MF_00530"/>
    </source>
</evidence>
<dbReference type="CDD" id="cd12152">
    <property type="entry name" value="F1-ATPase_delta"/>
    <property type="match status" value="1"/>
</dbReference>
<dbReference type="GO" id="GO:0046933">
    <property type="term" value="F:proton-transporting ATP synthase activity, rotational mechanism"/>
    <property type="evidence" value="ECO:0007669"/>
    <property type="project" value="UniProtKB-UniRule"/>
</dbReference>
<dbReference type="InterPro" id="IPR036794">
    <property type="entry name" value="ATP_F1_dsu/esu_C_sf"/>
</dbReference>
<dbReference type="Gene3D" id="2.60.15.10">
    <property type="entry name" value="F0F1 ATP synthase delta/epsilon subunit, N-terminal"/>
    <property type="match status" value="1"/>
</dbReference>
<dbReference type="Pfam" id="PF00401">
    <property type="entry name" value="ATP-synt_DE"/>
    <property type="match status" value="1"/>
</dbReference>
<dbReference type="STRING" id="1817825.A2720_00895"/>
<feature type="domain" description="ATP synthase F1 complex delta/epsilon subunit N-terminal" evidence="11">
    <location>
        <begin position="2"/>
        <end position="81"/>
    </location>
</feature>
<keyword evidence="4 8" id="KW-0406">Ion transport</keyword>
<feature type="domain" description="ATP synthase epsilon subunit C-terminal" evidence="10">
    <location>
        <begin position="86"/>
        <end position="130"/>
    </location>
</feature>
<dbReference type="SUPFAM" id="SSF46604">
    <property type="entry name" value="Epsilon subunit of F1F0-ATP synthase C-terminal domain"/>
    <property type="match status" value="1"/>
</dbReference>
<keyword evidence="8" id="KW-0375">Hydrogen ion transport</keyword>
<comment type="caution">
    <text evidence="12">The sequence shown here is derived from an EMBL/GenBank/DDBJ whole genome shotgun (WGS) entry which is preliminary data.</text>
</comment>
<dbReference type="InterPro" id="IPR001469">
    <property type="entry name" value="ATP_synth_F1_dsu/esu"/>
</dbReference>
<dbReference type="SUPFAM" id="SSF51344">
    <property type="entry name" value="Epsilon subunit of F1F0-ATP synthase N-terminal domain"/>
    <property type="match status" value="1"/>
</dbReference>
<organism evidence="12 13">
    <name type="scientific">Candidatus Doudnabacteria bacterium RIFCSPHIGHO2_01_FULL_46_24</name>
    <dbReference type="NCBI Taxonomy" id="1817825"/>
    <lineage>
        <taxon>Bacteria</taxon>
        <taxon>Candidatus Doudnaibacteriota</taxon>
    </lineage>
</organism>
<comment type="similarity">
    <text evidence="2 8 9">Belongs to the ATPase epsilon chain family.</text>
</comment>